<evidence type="ECO:0000256" key="4">
    <source>
        <dbReference type="ARBA" id="ARBA00022898"/>
    </source>
</evidence>
<evidence type="ECO:0000256" key="3">
    <source>
        <dbReference type="ARBA" id="ARBA00022793"/>
    </source>
</evidence>
<dbReference type="InterPro" id="IPR002129">
    <property type="entry name" value="PyrdxlP-dep_de-COase"/>
</dbReference>
<evidence type="ECO:0000256" key="1">
    <source>
        <dbReference type="ARBA" id="ARBA00001933"/>
    </source>
</evidence>
<evidence type="ECO:0000256" key="5">
    <source>
        <dbReference type="ARBA" id="ARBA00023239"/>
    </source>
</evidence>
<protein>
    <submittedName>
        <fullName evidence="8">Pyridoxal-dependent decarboxylase</fullName>
    </submittedName>
</protein>
<name>A0A9W6ND70_9HYPH</name>
<dbReference type="SUPFAM" id="SSF53383">
    <property type="entry name" value="PLP-dependent transferases"/>
    <property type="match status" value="1"/>
</dbReference>
<evidence type="ECO:0000256" key="6">
    <source>
        <dbReference type="PIRSR" id="PIRSR602129-50"/>
    </source>
</evidence>
<reference evidence="8" key="2">
    <citation type="submission" date="2023-01" db="EMBL/GenBank/DDBJ databases">
        <authorList>
            <person name="Sun Q."/>
            <person name="Evtushenko L."/>
        </authorList>
    </citation>
    <scope>NUCLEOTIDE SEQUENCE</scope>
    <source>
        <strain evidence="8">VKM B-2789</strain>
    </source>
</reference>
<dbReference type="PANTHER" id="PTHR11999">
    <property type="entry name" value="GROUP II PYRIDOXAL-5-PHOSPHATE DECARBOXYLASE"/>
    <property type="match status" value="1"/>
</dbReference>
<dbReference type="InterPro" id="IPR021115">
    <property type="entry name" value="Pyridoxal-P_BS"/>
</dbReference>
<dbReference type="GO" id="GO:0030170">
    <property type="term" value="F:pyridoxal phosphate binding"/>
    <property type="evidence" value="ECO:0007669"/>
    <property type="project" value="InterPro"/>
</dbReference>
<dbReference type="GO" id="GO:0016831">
    <property type="term" value="F:carboxy-lyase activity"/>
    <property type="evidence" value="ECO:0007669"/>
    <property type="project" value="UniProtKB-KW"/>
</dbReference>
<dbReference type="AlphaFoldDB" id="A0A9W6ND70"/>
<keyword evidence="4 6" id="KW-0663">Pyridoxal phosphate</keyword>
<dbReference type="InterPro" id="IPR015422">
    <property type="entry name" value="PyrdxlP-dep_Trfase_small"/>
</dbReference>
<evidence type="ECO:0000256" key="2">
    <source>
        <dbReference type="ARBA" id="ARBA00009533"/>
    </source>
</evidence>
<dbReference type="InterPro" id="IPR015421">
    <property type="entry name" value="PyrdxlP-dep_Trfase_major"/>
</dbReference>
<dbReference type="EMBL" id="BSFM01000021">
    <property type="protein sequence ID" value="GLK86608.1"/>
    <property type="molecule type" value="Genomic_DNA"/>
</dbReference>
<feature type="modified residue" description="N6-(pyridoxal phosphate)lysine" evidence="6">
    <location>
        <position position="302"/>
    </location>
</feature>
<proteinExistence type="inferred from homology"/>
<dbReference type="PROSITE" id="PS00392">
    <property type="entry name" value="DDC_GAD_HDC_YDC"/>
    <property type="match status" value="1"/>
</dbReference>
<sequence length="473" mass="50705">MDQDARQDGIDPRQDRPLDIPAAELAGLVEATAQLAAGYWSGLDQRPAYPRTGGGETARLFARPWAEDGRGAAVLEDFSAIAEHSRPSGGRFFGYVFGSGEPVGALGDLLASALNQNVGAWRSAPAAVAVERAVIGWLGEAVGCPGFTGSLCGGGSSANLMALAMAREARLPANEDGVRPGVVYASEQVHMSIPKAVALIGLGRRNLRLIPVDADMRLRVDALEAAIAEDRAAGRTPLAVVATAGTVATGAIDPLRPIAAIARREDMWMHVDGAFGVLASLAAPALFDGLSEADSLSLDAHKWLYQPVDCGCLLHRHRDVAQTTFSHSGDYVRALNTDPEEAFAFFEESLELSRRFRALKLWLSLQYHGRAAFRAAIARDLAHARLLEAEIAAHPELELLSSGPLSAVCFRHREKDNEALLRRLIARRRVFLSNATIDGRFALRACFVNHRTTEDDVREIVAEVIAAAGEVNG</sequence>
<organism evidence="8 9">
    <name type="scientific">Ancylobacter defluvii</name>
    <dbReference type="NCBI Taxonomy" id="1282440"/>
    <lineage>
        <taxon>Bacteria</taxon>
        <taxon>Pseudomonadati</taxon>
        <taxon>Pseudomonadota</taxon>
        <taxon>Alphaproteobacteria</taxon>
        <taxon>Hyphomicrobiales</taxon>
        <taxon>Xanthobacteraceae</taxon>
        <taxon>Ancylobacter</taxon>
    </lineage>
</organism>
<dbReference type="GO" id="GO:0006520">
    <property type="term" value="P:amino acid metabolic process"/>
    <property type="evidence" value="ECO:0007669"/>
    <property type="project" value="InterPro"/>
</dbReference>
<dbReference type="Pfam" id="PF00282">
    <property type="entry name" value="Pyridoxal_deC"/>
    <property type="match status" value="1"/>
</dbReference>
<dbReference type="PRINTS" id="PR00800">
    <property type="entry name" value="YHDCRBOXLASE"/>
</dbReference>
<dbReference type="RefSeq" id="WP_213363657.1">
    <property type="nucleotide sequence ID" value="NZ_BSFM01000021.1"/>
</dbReference>
<keyword evidence="5 7" id="KW-0456">Lyase</keyword>
<evidence type="ECO:0000256" key="7">
    <source>
        <dbReference type="RuleBase" id="RU000382"/>
    </source>
</evidence>
<dbReference type="PANTHER" id="PTHR11999:SF70">
    <property type="entry name" value="MIP05841P"/>
    <property type="match status" value="1"/>
</dbReference>
<evidence type="ECO:0000313" key="8">
    <source>
        <dbReference type="EMBL" id="GLK86608.1"/>
    </source>
</evidence>
<dbReference type="Proteomes" id="UP001143330">
    <property type="component" value="Unassembled WGS sequence"/>
</dbReference>
<comment type="similarity">
    <text evidence="2 7">Belongs to the group II decarboxylase family.</text>
</comment>
<accession>A0A9W6ND70</accession>
<evidence type="ECO:0000313" key="9">
    <source>
        <dbReference type="Proteomes" id="UP001143330"/>
    </source>
</evidence>
<comment type="caution">
    <text evidence="8">The sequence shown here is derived from an EMBL/GenBank/DDBJ whole genome shotgun (WGS) entry which is preliminary data.</text>
</comment>
<keyword evidence="3" id="KW-0210">Decarboxylase</keyword>
<dbReference type="Gene3D" id="3.90.1150.10">
    <property type="entry name" value="Aspartate Aminotransferase, domain 1"/>
    <property type="match status" value="1"/>
</dbReference>
<gene>
    <name evidence="8" type="ORF">GCM10017653_46780</name>
</gene>
<dbReference type="GO" id="GO:0019752">
    <property type="term" value="P:carboxylic acid metabolic process"/>
    <property type="evidence" value="ECO:0007669"/>
    <property type="project" value="InterPro"/>
</dbReference>
<reference evidence="8" key="1">
    <citation type="journal article" date="2014" name="Int. J. Syst. Evol. Microbiol.">
        <title>Complete genome sequence of Corynebacterium casei LMG S-19264T (=DSM 44701T), isolated from a smear-ripened cheese.</title>
        <authorList>
            <consortium name="US DOE Joint Genome Institute (JGI-PGF)"/>
            <person name="Walter F."/>
            <person name="Albersmeier A."/>
            <person name="Kalinowski J."/>
            <person name="Ruckert C."/>
        </authorList>
    </citation>
    <scope>NUCLEOTIDE SEQUENCE</scope>
    <source>
        <strain evidence="8">VKM B-2789</strain>
    </source>
</reference>
<keyword evidence="9" id="KW-1185">Reference proteome</keyword>
<dbReference type="InterPro" id="IPR015424">
    <property type="entry name" value="PyrdxlP-dep_Trfase"/>
</dbReference>
<comment type="cofactor">
    <cofactor evidence="1 6 7">
        <name>pyridoxal 5'-phosphate</name>
        <dbReference type="ChEBI" id="CHEBI:597326"/>
    </cofactor>
</comment>
<dbReference type="InterPro" id="IPR010977">
    <property type="entry name" value="Aromatic_deC"/>
</dbReference>
<dbReference type="Gene3D" id="3.40.640.10">
    <property type="entry name" value="Type I PLP-dependent aspartate aminotransferase-like (Major domain)"/>
    <property type="match status" value="1"/>
</dbReference>